<dbReference type="WBParaSite" id="PS1159_v2.g17927.t1">
    <property type="protein sequence ID" value="PS1159_v2.g17927.t1"/>
    <property type="gene ID" value="PS1159_v2.g17927"/>
</dbReference>
<reference evidence="2" key="1">
    <citation type="submission" date="2022-11" db="UniProtKB">
        <authorList>
            <consortium name="WormBaseParasite"/>
        </authorList>
    </citation>
    <scope>IDENTIFICATION</scope>
</reference>
<protein>
    <submittedName>
        <fullName evidence="2">NR LBD domain-containing protein</fullName>
    </submittedName>
</protein>
<sequence>MCGLQKFYQSCLYFGNNPKDLRVALWSYYLDYDELIRDAKDLLPSEPDKAFLIPMFHKARKIFKLFKSLNITMFELAYMSQIALWSCYDIFGISKTTQKIAEEMLEKASNEMHEYFLNQLRIPYYATRQAHLFKIVQYIDINVKSRKQMFLAKDIFNFGKNANDEDYFFNRYYKYIKNG</sequence>
<evidence type="ECO:0000313" key="2">
    <source>
        <dbReference type="WBParaSite" id="PS1159_v2.g17927.t1"/>
    </source>
</evidence>
<evidence type="ECO:0000313" key="1">
    <source>
        <dbReference type="Proteomes" id="UP000887580"/>
    </source>
</evidence>
<organism evidence="1 2">
    <name type="scientific">Panagrolaimus sp. PS1159</name>
    <dbReference type="NCBI Taxonomy" id="55785"/>
    <lineage>
        <taxon>Eukaryota</taxon>
        <taxon>Metazoa</taxon>
        <taxon>Ecdysozoa</taxon>
        <taxon>Nematoda</taxon>
        <taxon>Chromadorea</taxon>
        <taxon>Rhabditida</taxon>
        <taxon>Tylenchina</taxon>
        <taxon>Panagrolaimomorpha</taxon>
        <taxon>Panagrolaimoidea</taxon>
        <taxon>Panagrolaimidae</taxon>
        <taxon>Panagrolaimus</taxon>
    </lineage>
</organism>
<proteinExistence type="predicted"/>
<accession>A0AC35FIU5</accession>
<name>A0AC35FIU5_9BILA</name>
<dbReference type="Proteomes" id="UP000887580">
    <property type="component" value="Unplaced"/>
</dbReference>